<evidence type="ECO:0000256" key="1">
    <source>
        <dbReference type="SAM" id="SignalP"/>
    </source>
</evidence>
<gene>
    <name evidence="2" type="ORF">FNA46_20605</name>
</gene>
<feature type="signal peptide" evidence="1">
    <location>
        <begin position="1"/>
        <end position="22"/>
    </location>
</feature>
<evidence type="ECO:0008006" key="4">
    <source>
        <dbReference type="Google" id="ProtNLM"/>
    </source>
</evidence>
<feature type="chain" id="PRO_5022240386" description="Lipoprotein" evidence="1">
    <location>
        <begin position="23"/>
        <end position="138"/>
    </location>
</feature>
<keyword evidence="1" id="KW-0732">Signal</keyword>
<dbReference type="EMBL" id="VJMG01000068">
    <property type="protein sequence ID" value="TRL35241.1"/>
    <property type="molecule type" value="Genomic_DNA"/>
</dbReference>
<dbReference type="Proteomes" id="UP000316801">
    <property type="component" value="Unassembled WGS sequence"/>
</dbReference>
<reference evidence="2 3" key="1">
    <citation type="submission" date="2019-07" db="EMBL/GenBank/DDBJ databases">
        <title>Ln-dependent methylotrophs.</title>
        <authorList>
            <person name="Tani A."/>
        </authorList>
    </citation>
    <scope>NUCLEOTIDE SEQUENCE [LARGE SCALE GENOMIC DNA]</scope>
    <source>
        <strain evidence="2 3">SM12</strain>
    </source>
</reference>
<evidence type="ECO:0000313" key="3">
    <source>
        <dbReference type="Proteomes" id="UP000316801"/>
    </source>
</evidence>
<sequence length="138" mass="14947">MKMRRAAAAIMVCTSLAGCVTAGPDGVATYAIHKKVVSGEKTFIGNFWKLAPDCSSAGVPQIYVLTPPKHGKLVFVNEKRFPAAARGDYKKCRTVKVDMMVGYYTPNPGYVGEDDLKFRMSAQDGRIGDAAVKIDVLK</sequence>
<dbReference type="RefSeq" id="WP_143127093.1">
    <property type="nucleotide sequence ID" value="NZ_VJMG01000068.1"/>
</dbReference>
<proteinExistence type="predicted"/>
<evidence type="ECO:0000313" key="2">
    <source>
        <dbReference type="EMBL" id="TRL35241.1"/>
    </source>
</evidence>
<organism evidence="2 3">
    <name type="scientific">Rhizobium straminoryzae</name>
    <dbReference type="NCBI Taxonomy" id="1387186"/>
    <lineage>
        <taxon>Bacteria</taxon>
        <taxon>Pseudomonadati</taxon>
        <taxon>Pseudomonadota</taxon>
        <taxon>Alphaproteobacteria</taxon>
        <taxon>Hyphomicrobiales</taxon>
        <taxon>Rhizobiaceae</taxon>
        <taxon>Rhizobium/Agrobacterium group</taxon>
        <taxon>Rhizobium</taxon>
    </lineage>
</organism>
<comment type="caution">
    <text evidence="2">The sequence shown here is derived from an EMBL/GenBank/DDBJ whole genome shotgun (WGS) entry which is preliminary data.</text>
</comment>
<protein>
    <recommendedName>
        <fullName evidence="4">Lipoprotein</fullName>
    </recommendedName>
</protein>
<dbReference type="PROSITE" id="PS51257">
    <property type="entry name" value="PROKAR_LIPOPROTEIN"/>
    <property type="match status" value="1"/>
</dbReference>
<accession>A0A549T043</accession>
<name>A0A549T043_9HYPH</name>
<dbReference type="AlphaFoldDB" id="A0A549T043"/>
<keyword evidence="3" id="KW-1185">Reference proteome</keyword>